<feature type="compositionally biased region" description="Basic and acidic residues" evidence="2">
    <location>
        <begin position="519"/>
        <end position="550"/>
    </location>
</feature>
<feature type="region of interest" description="Disordered" evidence="2">
    <location>
        <begin position="1001"/>
        <end position="1085"/>
    </location>
</feature>
<feature type="region of interest" description="Disordered" evidence="2">
    <location>
        <begin position="450"/>
        <end position="475"/>
    </location>
</feature>
<evidence type="ECO:0008006" key="5">
    <source>
        <dbReference type="Google" id="ProtNLM"/>
    </source>
</evidence>
<feature type="region of interest" description="Disordered" evidence="2">
    <location>
        <begin position="782"/>
        <end position="835"/>
    </location>
</feature>
<evidence type="ECO:0000256" key="1">
    <source>
        <dbReference type="SAM" id="Coils"/>
    </source>
</evidence>
<feature type="coiled-coil region" evidence="1">
    <location>
        <begin position="734"/>
        <end position="768"/>
    </location>
</feature>
<dbReference type="PANTHER" id="PTHR23159:SF16">
    <property type="entry name" value="CILIARY ROOTLET COILED-COIL PROTEIN 2"/>
    <property type="match status" value="1"/>
</dbReference>
<feature type="compositionally biased region" description="Low complexity" evidence="2">
    <location>
        <begin position="340"/>
        <end position="352"/>
    </location>
</feature>
<feature type="compositionally biased region" description="Pro residues" evidence="2">
    <location>
        <begin position="1403"/>
        <end position="1412"/>
    </location>
</feature>
<feature type="region of interest" description="Disordered" evidence="2">
    <location>
        <begin position="1400"/>
        <end position="1439"/>
    </location>
</feature>
<evidence type="ECO:0000256" key="2">
    <source>
        <dbReference type="SAM" id="MobiDB-lite"/>
    </source>
</evidence>
<gene>
    <name evidence="3" type="ORF">J1605_010941</name>
</gene>
<dbReference type="EMBL" id="JAIQCJ010002141">
    <property type="protein sequence ID" value="KAJ8781683.1"/>
    <property type="molecule type" value="Genomic_DNA"/>
</dbReference>
<feature type="region of interest" description="Disordered" evidence="2">
    <location>
        <begin position="519"/>
        <end position="552"/>
    </location>
</feature>
<proteinExistence type="predicted"/>
<comment type="caution">
    <text evidence="3">The sequence shown here is derived from an EMBL/GenBank/DDBJ whole genome shotgun (WGS) entry which is preliminary data.</text>
</comment>
<feature type="compositionally biased region" description="Basic and acidic residues" evidence="2">
    <location>
        <begin position="328"/>
        <end position="338"/>
    </location>
</feature>
<dbReference type="GO" id="GO:0005814">
    <property type="term" value="C:centriole"/>
    <property type="evidence" value="ECO:0007669"/>
    <property type="project" value="TreeGrafter"/>
</dbReference>
<protein>
    <recommendedName>
        <fullName evidence="5">Ciliary rootlet coiled-coil protein 2</fullName>
    </recommendedName>
</protein>
<feature type="region of interest" description="Disordered" evidence="2">
    <location>
        <begin position="869"/>
        <end position="955"/>
    </location>
</feature>
<accession>A0AB34GNP5</accession>
<keyword evidence="1" id="KW-0175">Coiled coil</keyword>
<reference evidence="3 4" key="1">
    <citation type="submission" date="2022-11" db="EMBL/GenBank/DDBJ databases">
        <title>Whole genome sequence of Eschrichtius robustus ER-17-0199.</title>
        <authorList>
            <person name="Bruniche-Olsen A."/>
            <person name="Black A.N."/>
            <person name="Fields C.J."/>
            <person name="Walden K."/>
            <person name="Dewoody J.A."/>
        </authorList>
    </citation>
    <scope>NUCLEOTIDE SEQUENCE [LARGE SCALE GENOMIC DNA]</scope>
    <source>
        <strain evidence="3">ER-17-0199</strain>
        <tissue evidence="3">Blubber</tissue>
    </source>
</reference>
<dbReference type="GO" id="GO:0005813">
    <property type="term" value="C:centrosome"/>
    <property type="evidence" value="ECO:0007669"/>
    <property type="project" value="TreeGrafter"/>
</dbReference>
<keyword evidence="4" id="KW-1185">Reference proteome</keyword>
<feature type="region of interest" description="Disordered" evidence="2">
    <location>
        <begin position="1327"/>
        <end position="1353"/>
    </location>
</feature>
<evidence type="ECO:0000313" key="4">
    <source>
        <dbReference type="Proteomes" id="UP001159641"/>
    </source>
</evidence>
<organism evidence="3 4">
    <name type="scientific">Eschrichtius robustus</name>
    <name type="common">California gray whale</name>
    <name type="synonym">Eschrichtius gibbosus</name>
    <dbReference type="NCBI Taxonomy" id="9764"/>
    <lineage>
        <taxon>Eukaryota</taxon>
        <taxon>Metazoa</taxon>
        <taxon>Chordata</taxon>
        <taxon>Craniata</taxon>
        <taxon>Vertebrata</taxon>
        <taxon>Euteleostomi</taxon>
        <taxon>Mammalia</taxon>
        <taxon>Eutheria</taxon>
        <taxon>Laurasiatheria</taxon>
        <taxon>Artiodactyla</taxon>
        <taxon>Whippomorpha</taxon>
        <taxon>Cetacea</taxon>
        <taxon>Mysticeti</taxon>
        <taxon>Eschrichtiidae</taxon>
        <taxon>Eschrichtius</taxon>
    </lineage>
</organism>
<feature type="region of interest" description="Disordered" evidence="2">
    <location>
        <begin position="405"/>
        <end position="427"/>
    </location>
</feature>
<feature type="compositionally biased region" description="Basic and acidic residues" evidence="2">
    <location>
        <begin position="1042"/>
        <end position="1060"/>
    </location>
</feature>
<dbReference type="PANTHER" id="PTHR23159">
    <property type="entry name" value="CENTROSOMAL PROTEIN 2"/>
    <property type="match status" value="1"/>
</dbReference>
<dbReference type="Proteomes" id="UP001159641">
    <property type="component" value="Unassembled WGS sequence"/>
</dbReference>
<evidence type="ECO:0000313" key="3">
    <source>
        <dbReference type="EMBL" id="KAJ8781683.1"/>
    </source>
</evidence>
<feature type="region of interest" description="Disordered" evidence="2">
    <location>
        <begin position="328"/>
        <end position="354"/>
    </location>
</feature>
<sequence length="1439" mass="154981">MGCGHRVSVAAPGPPPPQACGLPSAGWDQDTCLQWCLGGSVPLAWAASSEPGAVTPQGLTGPQGVPGDEVGVREGPVAGVGCACPFTVQMEQLKSTWEVQETKLQGDVGRLLQQVVQQKQDTQLALESQALAHLEDLARLRREKVCLPGTSPQLPGRFPGVCRVPRDGRHLGRGPGDQPGGRACPFSSAQETLSLSLTEEKEVAARRLEQEKELVAKSAAKSEALKEEIQSLKQERDESLLQLEHEMQQALALREAETSQLREELSRAAWELELVQQEAQGRQEQAEAAISATTTDLKTLQAQFGDAISARQREARALGERLREMAAERSSARRELTEVRSGLRPGSGLLGPEVPTGSTAFPPWGLCCPHPWGLGGPRFCGGHLEPCSCDSDSPVQAALLRPEDAEGAVAQRPGLPTPSLTEREPRPEAVDVPAAGQGSRAGAAQAALHTRVGGGPGATPLLKGRSRPRDTGGDSAEVWAELCPTQALLTELHTPPQAERLRAQLHVTQEGLAALRRELQGSEESREGLHREAQDARRALEDEAREKDMLQDSNTELRATILRVEQEKASFQRSKEESEWKVLVLEEARAAAQKEAGKLRALLQGAEQARADAHRQLQELRRQVMSLEAENQRKSQELCRMQVRGAQGAQQQQQQSQQEALELQRLAAEAQAARERSQREVLRLQQTLAEVEARAEAREKQLEEGLCESQGAERTLRAELHGVTRKLQQASGTADGLQARLDRACRRVGSLEQELAQAEGARREVEAQLGRLWSTLRLGLGLRGQSPMASPERPGSPTKGSEGTQGYPGRQSASAPGRSRSPLRWPSPAPGDRSTEGAVAWVRDALRDLAQKLRDVQRERDAWRCQVGSLSSQLSEAESERARAQSHAGQLQRALAEAEEGGRPSPPRPGHHCQGPQSPPPGTAGVRPGSCSGSGHGARPRNQRAPPTPRCPSTWQLVGLSQPWLPRHKAVKSRGLQGPPRPGPQVLRHAGLLQSHLWASARAVPAAQSPRPTSAPQREAPCPAGRRQAEGELSSTQASRALQEEASPRLEHLAGAEGRRLQVPTRPGASEEGPPAGDGQRAEKELSMEDICELRGDFCFKGPSGCSCWGEARRAQSQGPGAWLGACEMPRKCCPPPAPSHACRPAGLWPCNGLGPPTWVPSPWVNSEPMGRALITAADPFASNLTYAWDNTGRRSRAISERCPSQLGSVKHSTGSWCVGFSSCGRPGVEPQELAVKPPALLQLNPRAERSLVTRARPAAPHSGKWAPDTLRAVQAWEPSGHCLLLTRHAALRLPLHPTLHVVWADARCHSLTWSTPPAVLPDGLCLPPPEAPGHAAPGPGREQKAQAGPGPEGALLEEKVAPLERRRGRPCGSPEEERIPYFWNTLATAPVTLRSRPILHVPGPPERPGPVQPEGEWAAPEGSEARTGLGLQRLGLAL</sequence>
<name>A0AB34GNP5_ESCRO</name>